<protein>
    <submittedName>
        <fullName evidence="2">Uncharacterized protein</fullName>
    </submittedName>
</protein>
<organism evidence="2 3">
    <name type="scientific">Citricoccus parietis</name>
    <dbReference type="NCBI Taxonomy" id="592307"/>
    <lineage>
        <taxon>Bacteria</taxon>
        <taxon>Bacillati</taxon>
        <taxon>Actinomycetota</taxon>
        <taxon>Actinomycetes</taxon>
        <taxon>Micrococcales</taxon>
        <taxon>Micrococcaceae</taxon>
        <taxon>Citricoccus</taxon>
    </lineage>
</organism>
<name>A0ABV5FZF6_9MICC</name>
<evidence type="ECO:0000256" key="1">
    <source>
        <dbReference type="SAM" id="MobiDB-lite"/>
    </source>
</evidence>
<sequence>MEPAGGRARDDPGADPLRHGRGQRGTAHRPGDHRARTGRGPDGGAGDLDAALAGGGDPRGAAGVGPGGLRRPGAKAARRRGVRG</sequence>
<accession>A0ABV5FZF6</accession>
<reference evidence="2 3" key="1">
    <citation type="submission" date="2024-09" db="EMBL/GenBank/DDBJ databases">
        <authorList>
            <person name="Sun Q."/>
            <person name="Mori K."/>
        </authorList>
    </citation>
    <scope>NUCLEOTIDE SEQUENCE [LARGE SCALE GENOMIC DNA]</scope>
    <source>
        <strain evidence="2 3">CCM 7609</strain>
    </source>
</reference>
<comment type="caution">
    <text evidence="2">The sequence shown here is derived from an EMBL/GenBank/DDBJ whole genome shotgun (WGS) entry which is preliminary data.</text>
</comment>
<dbReference type="EMBL" id="JBHMFI010000001">
    <property type="protein sequence ID" value="MFB9072076.1"/>
    <property type="molecule type" value="Genomic_DNA"/>
</dbReference>
<gene>
    <name evidence="2" type="ORF">ACFFX0_13020</name>
</gene>
<evidence type="ECO:0000313" key="2">
    <source>
        <dbReference type="EMBL" id="MFB9072076.1"/>
    </source>
</evidence>
<feature type="compositionally biased region" description="Basic residues" evidence="1">
    <location>
        <begin position="72"/>
        <end position="84"/>
    </location>
</feature>
<dbReference type="Proteomes" id="UP001589575">
    <property type="component" value="Unassembled WGS sequence"/>
</dbReference>
<feature type="compositionally biased region" description="Basic and acidic residues" evidence="1">
    <location>
        <begin position="7"/>
        <end position="18"/>
    </location>
</feature>
<feature type="region of interest" description="Disordered" evidence="1">
    <location>
        <begin position="1"/>
        <end position="84"/>
    </location>
</feature>
<keyword evidence="3" id="KW-1185">Reference proteome</keyword>
<evidence type="ECO:0000313" key="3">
    <source>
        <dbReference type="Proteomes" id="UP001589575"/>
    </source>
</evidence>
<feature type="compositionally biased region" description="Gly residues" evidence="1">
    <location>
        <begin position="53"/>
        <end position="70"/>
    </location>
</feature>
<proteinExistence type="predicted"/>